<sequence>MDQTAHHRGEVTVNRTQRWLLTGGAFLAAGLGLAAHDAATNHAHAHDRTPAAERADERPRPVRALLDAVGDTLPVKVELPTSAAPTAAPEPTAAPTTPPAPEPEPEPEPTREPEPEPEPSKPVEPEPEPDPEPTDTPAPEPTTPAEPAAPLCDVPLIDGVCQIVDDVTEPVPPVVVDVPPVVIDVPPVVVNPPPVVVDVPPIVVTLPATGPATLPGADAPTAQPTPAPATPAATAPELPVIVGPTVAEADGQPTTATVGELPGAALEDPPPPDCADPDQTAEAHVDYRTVLERHRLTKRGQRAATRSAPGCPQPGQHNDGSTCTDATTSSNNGHQHGHPLGDVTTTLAQPTLDQLRTARPRSQIPPSRHTCIEPGPA</sequence>
<feature type="compositionally biased region" description="Polar residues" evidence="1">
    <location>
        <begin position="315"/>
        <end position="334"/>
    </location>
</feature>
<feature type="region of interest" description="Disordered" evidence="1">
    <location>
        <begin position="214"/>
        <end position="233"/>
    </location>
</feature>
<evidence type="ECO:0000256" key="1">
    <source>
        <dbReference type="SAM" id="MobiDB-lite"/>
    </source>
</evidence>
<feature type="compositionally biased region" description="Basic and acidic residues" evidence="1">
    <location>
        <begin position="108"/>
        <end position="124"/>
    </location>
</feature>
<feature type="compositionally biased region" description="Polar residues" evidence="1">
    <location>
        <begin position="343"/>
        <end position="354"/>
    </location>
</feature>
<gene>
    <name evidence="2" type="ORF">DVH21_05175</name>
</gene>
<feature type="region of interest" description="Disordered" evidence="1">
    <location>
        <begin position="82"/>
        <end position="151"/>
    </location>
</feature>
<reference evidence="2 3" key="2">
    <citation type="submission" date="2018-08" db="EMBL/GenBank/DDBJ databases">
        <title>Streptomyces kandeliansis sp. nov., an endophytic bacterium isolated from mangrove plant.</title>
        <authorList>
            <person name="Wang R."/>
        </authorList>
    </citation>
    <scope>NUCLEOTIDE SEQUENCE [LARGE SCALE GENOMIC DNA]</scope>
    <source>
        <strain evidence="3">H14(2018)</strain>
    </source>
</reference>
<feature type="compositionally biased region" description="Low complexity" evidence="1">
    <location>
        <begin position="82"/>
        <end position="95"/>
    </location>
</feature>
<feature type="region of interest" description="Disordered" evidence="1">
    <location>
        <begin position="249"/>
        <end position="280"/>
    </location>
</feature>
<dbReference type="Proteomes" id="UP000253958">
    <property type="component" value="Chromosome"/>
</dbReference>
<dbReference type="EMBL" id="CP031263">
    <property type="protein sequence ID" value="AXH89375.1"/>
    <property type="molecule type" value="Genomic_DNA"/>
</dbReference>
<feature type="compositionally biased region" description="Pro residues" evidence="1">
    <location>
        <begin position="134"/>
        <end position="144"/>
    </location>
</feature>
<dbReference type="PRINTS" id="PR01217">
    <property type="entry name" value="PRICHEXTENSN"/>
</dbReference>
<feature type="region of interest" description="Disordered" evidence="1">
    <location>
        <begin position="295"/>
        <end position="377"/>
    </location>
</feature>
<accession>A0A6N3JUD8</accession>
<protein>
    <submittedName>
        <fullName evidence="2">Uncharacterized protein</fullName>
    </submittedName>
</protein>
<proteinExistence type="predicted"/>
<evidence type="ECO:0000313" key="3">
    <source>
        <dbReference type="Proteomes" id="UP000253958"/>
    </source>
</evidence>
<name>A0A6N3JUD8_9ACTN</name>
<feature type="region of interest" description="Disordered" evidence="1">
    <location>
        <begin position="41"/>
        <end position="60"/>
    </location>
</feature>
<reference evidence="2 3" key="1">
    <citation type="submission" date="2018-07" db="EMBL/GenBank/DDBJ databases">
        <authorList>
            <person name="Ye Y."/>
        </authorList>
    </citation>
    <scope>NUCLEOTIDE SEQUENCE [LARGE SCALE GENOMIC DNA]</scope>
    <source>
        <strain evidence="3">H14(2018)</strain>
    </source>
</reference>
<organism evidence="2 3">
    <name type="scientific">Micromonospora aurantiaca</name>
    <name type="common">nom. illeg.</name>
    <dbReference type="NCBI Taxonomy" id="47850"/>
    <lineage>
        <taxon>Bacteria</taxon>
        <taxon>Bacillati</taxon>
        <taxon>Actinomycetota</taxon>
        <taxon>Actinomycetes</taxon>
        <taxon>Micromonosporales</taxon>
        <taxon>Micromonosporaceae</taxon>
        <taxon>Micromonospora</taxon>
    </lineage>
</organism>
<evidence type="ECO:0000313" key="2">
    <source>
        <dbReference type="EMBL" id="AXH89375.1"/>
    </source>
</evidence>
<feature type="compositionally biased region" description="Basic and acidic residues" evidence="1">
    <location>
        <begin position="44"/>
        <end position="60"/>
    </location>
</feature>
<dbReference type="AlphaFoldDB" id="A0A6N3JUD8"/>